<dbReference type="Gene3D" id="3.20.20.70">
    <property type="entry name" value="Aldolase class I"/>
    <property type="match status" value="1"/>
</dbReference>
<gene>
    <name evidence="4" type="ORF">SAMN05421781_1220</name>
</gene>
<comment type="pathway">
    <text evidence="1">Cofactor biosynthesis; thiamine diphosphate biosynthesis.</text>
</comment>
<dbReference type="CDD" id="cd00564">
    <property type="entry name" value="TMP_TenI"/>
    <property type="match status" value="1"/>
</dbReference>
<proteinExistence type="predicted"/>
<evidence type="ECO:0000313" key="5">
    <source>
        <dbReference type="Proteomes" id="UP000199488"/>
    </source>
</evidence>
<protein>
    <submittedName>
        <fullName evidence="4">Thiazole tautomerase (Transcriptional regulator TenI)</fullName>
    </submittedName>
</protein>
<keyword evidence="5" id="KW-1185">Reference proteome</keyword>
<dbReference type="SUPFAM" id="SSF51391">
    <property type="entry name" value="Thiamin phosphate synthase"/>
    <property type="match status" value="1"/>
</dbReference>
<dbReference type="InterPro" id="IPR013785">
    <property type="entry name" value="Aldolase_TIM"/>
</dbReference>
<dbReference type="EMBL" id="FNNC01000002">
    <property type="protein sequence ID" value="SDW38251.1"/>
    <property type="molecule type" value="Genomic_DNA"/>
</dbReference>
<feature type="domain" description="Thiamine phosphate synthase/TenI" evidence="3">
    <location>
        <begin position="29"/>
        <end position="177"/>
    </location>
</feature>
<dbReference type="Proteomes" id="UP000199488">
    <property type="component" value="Unassembled WGS sequence"/>
</dbReference>
<dbReference type="PANTHER" id="PTHR20857">
    <property type="entry name" value="THIAMINE-PHOSPHATE PYROPHOSPHORYLASE"/>
    <property type="match status" value="1"/>
</dbReference>
<dbReference type="Pfam" id="PF02581">
    <property type="entry name" value="TMP-TENI"/>
    <property type="match status" value="1"/>
</dbReference>
<evidence type="ECO:0000259" key="3">
    <source>
        <dbReference type="Pfam" id="PF02581"/>
    </source>
</evidence>
<sequence length="203" mass="22004">MDNKSKPRIHAVSPPDITVNTWWEKTRELTGVVDYVHVRAPEWTKREKERAVEWALKEGTAPKQLIINDEPELAAAYGLAGTHLPERRTVYPVSVGWGQSIHSAGAAERSEQEGASWLYFGHVFASGSKPGKAPRGVRALKAVAESVRIPVIAIGGIDAGKAAECINCGASGVAAIAYFYEAEEPGKAAEELRTRLRSDDNEG</sequence>
<organism evidence="4 5">
    <name type="scientific">Marinococcus luteus</name>
    <dbReference type="NCBI Taxonomy" id="1122204"/>
    <lineage>
        <taxon>Bacteria</taxon>
        <taxon>Bacillati</taxon>
        <taxon>Bacillota</taxon>
        <taxon>Bacilli</taxon>
        <taxon>Bacillales</taxon>
        <taxon>Bacillaceae</taxon>
        <taxon>Marinococcus</taxon>
    </lineage>
</organism>
<evidence type="ECO:0000256" key="2">
    <source>
        <dbReference type="ARBA" id="ARBA00022977"/>
    </source>
</evidence>
<accession>A0A1H2T314</accession>
<dbReference type="GO" id="GO:0009228">
    <property type="term" value="P:thiamine biosynthetic process"/>
    <property type="evidence" value="ECO:0007669"/>
    <property type="project" value="UniProtKB-KW"/>
</dbReference>
<dbReference type="STRING" id="1122204.SAMN05421781_1220"/>
<dbReference type="PANTHER" id="PTHR20857:SF22">
    <property type="entry name" value="THIAZOLE TAUTOMERASE"/>
    <property type="match status" value="1"/>
</dbReference>
<dbReference type="RefSeq" id="WP_091612487.1">
    <property type="nucleotide sequence ID" value="NZ_FNNC01000002.1"/>
</dbReference>
<dbReference type="InterPro" id="IPR022998">
    <property type="entry name" value="ThiamineP_synth_TenI"/>
</dbReference>
<dbReference type="InterPro" id="IPR036206">
    <property type="entry name" value="ThiamineP_synth_sf"/>
</dbReference>
<evidence type="ECO:0000256" key="1">
    <source>
        <dbReference type="ARBA" id="ARBA00004948"/>
    </source>
</evidence>
<name>A0A1H2T314_9BACI</name>
<keyword evidence="2" id="KW-0784">Thiamine biosynthesis</keyword>
<dbReference type="AlphaFoldDB" id="A0A1H2T314"/>
<reference evidence="4 5" key="1">
    <citation type="submission" date="2016-10" db="EMBL/GenBank/DDBJ databases">
        <authorList>
            <person name="de Groot N.N."/>
        </authorList>
    </citation>
    <scope>NUCLEOTIDE SEQUENCE [LARGE SCALE GENOMIC DNA]</scope>
    <source>
        <strain evidence="4 5">DSM 23126</strain>
    </source>
</reference>
<evidence type="ECO:0000313" key="4">
    <source>
        <dbReference type="EMBL" id="SDW38251.1"/>
    </source>
</evidence>
<dbReference type="OrthoDB" id="9815348at2"/>
<dbReference type="GO" id="GO:0004789">
    <property type="term" value="F:thiamine-phosphate diphosphorylase activity"/>
    <property type="evidence" value="ECO:0007669"/>
    <property type="project" value="TreeGrafter"/>
</dbReference>
<dbReference type="GO" id="GO:0005737">
    <property type="term" value="C:cytoplasm"/>
    <property type="evidence" value="ECO:0007669"/>
    <property type="project" value="TreeGrafter"/>
</dbReference>